<organism evidence="2 3">
    <name type="scientific">Mytilus galloprovincialis</name>
    <name type="common">Mediterranean mussel</name>
    <dbReference type="NCBI Taxonomy" id="29158"/>
    <lineage>
        <taxon>Eukaryota</taxon>
        <taxon>Metazoa</taxon>
        <taxon>Spiralia</taxon>
        <taxon>Lophotrochozoa</taxon>
        <taxon>Mollusca</taxon>
        <taxon>Bivalvia</taxon>
        <taxon>Autobranchia</taxon>
        <taxon>Pteriomorphia</taxon>
        <taxon>Mytilida</taxon>
        <taxon>Mytiloidea</taxon>
        <taxon>Mytilidae</taxon>
        <taxon>Mytilinae</taxon>
        <taxon>Mytilus</taxon>
    </lineage>
</organism>
<accession>A0A8B6HDP7</accession>
<evidence type="ECO:0000313" key="3">
    <source>
        <dbReference type="Proteomes" id="UP000596742"/>
    </source>
</evidence>
<feature type="region of interest" description="Disordered" evidence="1">
    <location>
        <begin position="55"/>
        <end position="87"/>
    </location>
</feature>
<proteinExistence type="predicted"/>
<dbReference type="AlphaFoldDB" id="A0A8B6HDP7"/>
<gene>
    <name evidence="2" type="ORF">MGAL_10B091566</name>
</gene>
<name>A0A8B6HDP7_MYTGA</name>
<sequence length="112" mass="12567">MGQEDRLVGHPPDLASPVASPYVIRKRKKMPKTTTSKKPRQEAVLLSTEEGIHDPYAYRSPSISPQLPLHLEAPSPTSPIVPTPTPTSQLYHTLQQKQNNCIYYTENSGRYL</sequence>
<evidence type="ECO:0000313" key="2">
    <source>
        <dbReference type="EMBL" id="VDI77491.1"/>
    </source>
</evidence>
<protein>
    <submittedName>
        <fullName evidence="2">Uncharacterized protein</fullName>
    </submittedName>
</protein>
<feature type="compositionally biased region" description="Pro residues" evidence="1">
    <location>
        <begin position="76"/>
        <end position="85"/>
    </location>
</feature>
<evidence type="ECO:0000256" key="1">
    <source>
        <dbReference type="SAM" id="MobiDB-lite"/>
    </source>
</evidence>
<keyword evidence="3" id="KW-1185">Reference proteome</keyword>
<comment type="caution">
    <text evidence="2">The sequence shown here is derived from an EMBL/GenBank/DDBJ whole genome shotgun (WGS) entry which is preliminary data.</text>
</comment>
<dbReference type="Proteomes" id="UP000596742">
    <property type="component" value="Unassembled WGS sequence"/>
</dbReference>
<dbReference type="EMBL" id="UYJE01009847">
    <property type="protein sequence ID" value="VDI77491.1"/>
    <property type="molecule type" value="Genomic_DNA"/>
</dbReference>
<reference evidence="2" key="1">
    <citation type="submission" date="2018-11" db="EMBL/GenBank/DDBJ databases">
        <authorList>
            <person name="Alioto T."/>
            <person name="Alioto T."/>
        </authorList>
    </citation>
    <scope>NUCLEOTIDE SEQUENCE</scope>
</reference>